<organism evidence="3 4">
    <name type="scientific">Mycolicibacterium komossense</name>
    <dbReference type="NCBI Taxonomy" id="1779"/>
    <lineage>
        <taxon>Bacteria</taxon>
        <taxon>Bacillati</taxon>
        <taxon>Actinomycetota</taxon>
        <taxon>Actinomycetes</taxon>
        <taxon>Mycobacteriales</taxon>
        <taxon>Mycobacteriaceae</taxon>
        <taxon>Mycolicibacterium</taxon>
    </lineage>
</organism>
<dbReference type="InterPro" id="IPR015286">
    <property type="entry name" value="Porin_fam_mycobact-type"/>
</dbReference>
<dbReference type="Pfam" id="PF09203">
    <property type="entry name" value="MspA"/>
    <property type="match status" value="1"/>
</dbReference>
<accession>A0ABT3CGV4</accession>
<dbReference type="SUPFAM" id="SSF56959">
    <property type="entry name" value="Leukocidin-like"/>
    <property type="match status" value="1"/>
</dbReference>
<evidence type="ECO:0000313" key="4">
    <source>
        <dbReference type="Proteomes" id="UP001526201"/>
    </source>
</evidence>
<keyword evidence="4" id="KW-1185">Reference proteome</keyword>
<sequence>MSQARPHCCTGSSTEATGREFPASGNSIRRVGILLKAGALVLALLPIGVGSAGADPLPVADVSQSADTDDGWHLSAALTSMTINSVPNMAATAFTREGFVSGKAIATIDGNGAIPVNSGLLVFGLQLGCQIDLSEGGSISGGGDAGIGLGLGNVVTNDTTGPYAEINGNVSVNLLPGTITNVGLGTKSLKGRTGEISVHDAHVKVDACGGPVSIRMFTTAKIDTDKSDDSVNTYGDILTL</sequence>
<comment type="caution">
    <text evidence="3">The sequence shown here is derived from an EMBL/GenBank/DDBJ whole genome shotgun (WGS) entry which is preliminary data.</text>
</comment>
<evidence type="ECO:0000256" key="2">
    <source>
        <dbReference type="SAM" id="MobiDB-lite"/>
    </source>
</evidence>
<evidence type="ECO:0000313" key="3">
    <source>
        <dbReference type="EMBL" id="MCV7228729.1"/>
    </source>
</evidence>
<dbReference type="Proteomes" id="UP001526201">
    <property type="component" value="Unassembled WGS sequence"/>
</dbReference>
<reference evidence="3 4" key="1">
    <citation type="journal article" date="2022" name="BMC Genomics">
        <title>Comparative genome analysis of mycobacteria focusing on tRNA and non-coding RNA.</title>
        <authorList>
            <person name="Behra P.R.K."/>
            <person name="Pettersson B.M.F."/>
            <person name="Ramesh M."/>
            <person name="Das S."/>
            <person name="Dasgupta S."/>
            <person name="Kirsebom L.A."/>
        </authorList>
    </citation>
    <scope>NUCLEOTIDE SEQUENCE [LARGE SCALE GENOMIC DNA]</scope>
    <source>
        <strain evidence="3 4">DSM 44078</strain>
    </source>
</reference>
<dbReference type="Gene3D" id="2.60.40.1650">
    <property type="entry name" value="Porin MspA (Ig-like beta-sandwich domain)"/>
    <property type="match status" value="1"/>
</dbReference>
<dbReference type="Gene3D" id="2.10.300.10">
    <property type="entry name" value="Porin MspA ribbon domain"/>
    <property type="match status" value="1"/>
</dbReference>
<name>A0ABT3CGV4_9MYCO</name>
<protein>
    <submittedName>
        <fullName evidence="3">MspA family porin</fullName>
    </submittedName>
</protein>
<keyword evidence="1" id="KW-0732">Signal</keyword>
<feature type="region of interest" description="Disordered" evidence="2">
    <location>
        <begin position="1"/>
        <end position="21"/>
    </location>
</feature>
<proteinExistence type="predicted"/>
<dbReference type="InterPro" id="IPR036435">
    <property type="entry name" value="Leukocidin/porin_MspA_sf"/>
</dbReference>
<dbReference type="EMBL" id="JACKTY010000033">
    <property type="protein sequence ID" value="MCV7228729.1"/>
    <property type="molecule type" value="Genomic_DNA"/>
</dbReference>
<gene>
    <name evidence="3" type="ORF">H7J73_22190</name>
</gene>
<evidence type="ECO:0000256" key="1">
    <source>
        <dbReference type="ARBA" id="ARBA00022729"/>
    </source>
</evidence>